<evidence type="ECO:0000256" key="6">
    <source>
        <dbReference type="ARBA" id="ARBA00022729"/>
    </source>
</evidence>
<evidence type="ECO:0000256" key="9">
    <source>
        <dbReference type="ARBA" id="ARBA00023180"/>
    </source>
</evidence>
<organism evidence="13 14">
    <name type="scientific">Daphnia sinensis</name>
    <dbReference type="NCBI Taxonomy" id="1820382"/>
    <lineage>
        <taxon>Eukaryota</taxon>
        <taxon>Metazoa</taxon>
        <taxon>Ecdysozoa</taxon>
        <taxon>Arthropoda</taxon>
        <taxon>Crustacea</taxon>
        <taxon>Branchiopoda</taxon>
        <taxon>Diplostraca</taxon>
        <taxon>Cladocera</taxon>
        <taxon>Anomopoda</taxon>
        <taxon>Daphniidae</taxon>
        <taxon>Daphnia</taxon>
        <taxon>Daphnia similis group</taxon>
    </lineage>
</organism>
<dbReference type="PANTHER" id="PTHR10612:SF34">
    <property type="entry name" value="APOLIPOPROTEIN D"/>
    <property type="match status" value="1"/>
</dbReference>
<evidence type="ECO:0000256" key="8">
    <source>
        <dbReference type="ARBA" id="ARBA00023157"/>
    </source>
</evidence>
<evidence type="ECO:0000256" key="1">
    <source>
        <dbReference type="ARBA" id="ARBA00004613"/>
    </source>
</evidence>
<evidence type="ECO:0000313" key="13">
    <source>
        <dbReference type="EMBL" id="KAI9560120.1"/>
    </source>
</evidence>
<evidence type="ECO:0000256" key="7">
    <source>
        <dbReference type="ARBA" id="ARBA00023121"/>
    </source>
</evidence>
<proteinExistence type="inferred from homology"/>
<comment type="caution">
    <text evidence="13">The sequence shown here is derived from an EMBL/GenBank/DDBJ whole genome shotgun (WGS) entry which is preliminary data.</text>
</comment>
<dbReference type="GO" id="GO:0007420">
    <property type="term" value="P:brain development"/>
    <property type="evidence" value="ECO:0007669"/>
    <property type="project" value="InterPro"/>
</dbReference>
<comment type="similarity">
    <text evidence="2 11">Belongs to the calycin superfamily. Lipocalin family.</text>
</comment>
<feature type="domain" description="Lipocalin/cytosolic fatty-acid binding" evidence="12">
    <location>
        <begin position="42"/>
        <end position="187"/>
    </location>
</feature>
<keyword evidence="9" id="KW-0325">Glycoprotein</keyword>
<name>A0AAD5LDW1_9CRUS</name>
<dbReference type="GO" id="GO:0006629">
    <property type="term" value="P:lipid metabolic process"/>
    <property type="evidence" value="ECO:0007669"/>
    <property type="project" value="TreeGrafter"/>
</dbReference>
<dbReference type="PRINTS" id="PR01219">
    <property type="entry name" value="APOLIPOPROTD"/>
</dbReference>
<dbReference type="AlphaFoldDB" id="A0AAD5LDW1"/>
<comment type="subcellular location">
    <subcellularLocation>
        <location evidence="1">Secreted</location>
    </subcellularLocation>
</comment>
<keyword evidence="14" id="KW-1185">Reference proteome</keyword>
<evidence type="ECO:0000259" key="12">
    <source>
        <dbReference type="Pfam" id="PF08212"/>
    </source>
</evidence>
<dbReference type="InterPro" id="IPR022271">
    <property type="entry name" value="Lipocalin_ApoD"/>
</dbReference>
<evidence type="ECO:0000256" key="2">
    <source>
        <dbReference type="ARBA" id="ARBA00006889"/>
    </source>
</evidence>
<dbReference type="GO" id="GO:0005737">
    <property type="term" value="C:cytoplasm"/>
    <property type="evidence" value="ECO:0007669"/>
    <property type="project" value="TreeGrafter"/>
</dbReference>
<protein>
    <recommendedName>
        <fullName evidence="3">Apolipoprotein D</fullName>
    </recommendedName>
</protein>
<feature type="signal peptide" evidence="11">
    <location>
        <begin position="1"/>
        <end position="24"/>
    </location>
</feature>
<evidence type="ECO:0000256" key="4">
    <source>
        <dbReference type="ARBA" id="ARBA00022448"/>
    </source>
</evidence>
<dbReference type="Pfam" id="PF08212">
    <property type="entry name" value="Lipocalin_2"/>
    <property type="match status" value="1"/>
</dbReference>
<dbReference type="GO" id="GO:0042246">
    <property type="term" value="P:tissue regeneration"/>
    <property type="evidence" value="ECO:0007669"/>
    <property type="project" value="InterPro"/>
</dbReference>
<dbReference type="Gene3D" id="2.40.128.20">
    <property type="match status" value="1"/>
</dbReference>
<dbReference type="InterPro" id="IPR012674">
    <property type="entry name" value="Calycin"/>
</dbReference>
<dbReference type="GO" id="GO:0005576">
    <property type="term" value="C:extracellular region"/>
    <property type="evidence" value="ECO:0007669"/>
    <property type="project" value="UniProtKB-SubCell"/>
</dbReference>
<keyword evidence="8" id="KW-1015">Disulfide bond</keyword>
<reference evidence="13 14" key="1">
    <citation type="submission" date="2022-05" db="EMBL/GenBank/DDBJ databases">
        <title>A multi-omics perspective on studying reproductive biology in Daphnia sinensis.</title>
        <authorList>
            <person name="Jia J."/>
        </authorList>
    </citation>
    <scope>NUCLEOTIDE SEQUENCE [LARGE SCALE GENOMIC DNA]</scope>
    <source>
        <strain evidence="13 14">WSL</strain>
    </source>
</reference>
<dbReference type="GO" id="GO:0000302">
    <property type="term" value="P:response to reactive oxygen species"/>
    <property type="evidence" value="ECO:0007669"/>
    <property type="project" value="TreeGrafter"/>
</dbReference>
<accession>A0AAD5LDW1</accession>
<keyword evidence="7" id="KW-0446">Lipid-binding</keyword>
<dbReference type="InterPro" id="IPR002969">
    <property type="entry name" value="ApolipopD"/>
</dbReference>
<dbReference type="GO" id="GO:0006869">
    <property type="term" value="P:lipid transport"/>
    <property type="evidence" value="ECO:0007669"/>
    <property type="project" value="InterPro"/>
</dbReference>
<keyword evidence="10" id="KW-0873">Pyrrolidone carboxylic acid</keyword>
<dbReference type="GO" id="GO:0008289">
    <property type="term" value="F:lipid binding"/>
    <property type="evidence" value="ECO:0007669"/>
    <property type="project" value="UniProtKB-KW"/>
</dbReference>
<dbReference type="EMBL" id="WJBH02000004">
    <property type="protein sequence ID" value="KAI9560120.1"/>
    <property type="molecule type" value="Genomic_DNA"/>
</dbReference>
<sequence>MASTFTKRYIFLIAALAQTPYINAQVLSPGSCPYPTAVSDFKIDQYLGKWYSNRNYFSILQMGKDCVTVEYTKVGGRIIVKNGGLGLITRKKSTTVTKASVVASGKLNVSFITTNIFNLGAENYWILGTDYDSYAVGWSCLPLGLFHFKMAWILTRDQNPSDATIDAALAVLEKNGIDKSKLKLVNQENCVEADKPIE</sequence>
<dbReference type="PIRSF" id="PIRSF036893">
    <property type="entry name" value="Lipocalin_ApoD"/>
    <property type="match status" value="1"/>
</dbReference>
<dbReference type="SUPFAM" id="SSF50814">
    <property type="entry name" value="Lipocalins"/>
    <property type="match status" value="1"/>
</dbReference>
<dbReference type="Proteomes" id="UP000820818">
    <property type="component" value="Linkage Group LG4"/>
</dbReference>
<dbReference type="FunFam" id="2.40.128.20:FF:000003">
    <property type="entry name" value="Apolipoprotein D"/>
    <property type="match status" value="1"/>
</dbReference>
<evidence type="ECO:0000256" key="10">
    <source>
        <dbReference type="ARBA" id="ARBA00023283"/>
    </source>
</evidence>
<feature type="chain" id="PRO_5041785306" description="Apolipoprotein D" evidence="11">
    <location>
        <begin position="25"/>
        <end position="198"/>
    </location>
</feature>
<evidence type="ECO:0000256" key="11">
    <source>
        <dbReference type="PIRNR" id="PIRNR036893"/>
    </source>
</evidence>
<keyword evidence="4" id="KW-0813">Transport</keyword>
<gene>
    <name evidence="13" type="ORF">GHT06_014130</name>
</gene>
<evidence type="ECO:0000313" key="14">
    <source>
        <dbReference type="Proteomes" id="UP000820818"/>
    </source>
</evidence>
<keyword evidence="6 11" id="KW-0732">Signal</keyword>
<dbReference type="PANTHER" id="PTHR10612">
    <property type="entry name" value="APOLIPOPROTEIN D"/>
    <property type="match status" value="1"/>
</dbReference>
<dbReference type="InterPro" id="IPR000566">
    <property type="entry name" value="Lipocln_cytosolic_FA-bd_dom"/>
</dbReference>
<evidence type="ECO:0000256" key="3">
    <source>
        <dbReference type="ARBA" id="ARBA00019890"/>
    </source>
</evidence>
<evidence type="ECO:0000256" key="5">
    <source>
        <dbReference type="ARBA" id="ARBA00022525"/>
    </source>
</evidence>
<keyword evidence="5" id="KW-0964">Secreted</keyword>